<dbReference type="InterPro" id="IPR022702">
    <property type="entry name" value="Cytosine_MeTrfase1_RFD"/>
</dbReference>
<proteinExistence type="predicted"/>
<keyword evidence="2" id="KW-0539">Nucleus</keyword>
<reference evidence="6 7" key="1">
    <citation type="journal article" date="2016" name="Sci. Rep.">
        <title>The genome sequence of the outbreeding globe artichoke constructed de novo incorporating a phase-aware low-pass sequencing strategy of F1 progeny.</title>
        <authorList>
            <person name="Scaglione D."/>
            <person name="Reyes-Chin-Wo S."/>
            <person name="Acquadro A."/>
            <person name="Froenicke L."/>
            <person name="Portis E."/>
            <person name="Beitel C."/>
            <person name="Tirone M."/>
            <person name="Mauro R."/>
            <person name="Lo Monaco A."/>
            <person name="Mauromicale G."/>
            <person name="Faccioli P."/>
            <person name="Cattivelli L."/>
            <person name="Rieseberg L."/>
            <person name="Michelmore R."/>
            <person name="Lanteri S."/>
        </authorList>
    </citation>
    <scope>NUCLEOTIDE SEQUENCE [LARGE SCALE GENOMIC DNA]</scope>
    <source>
        <strain evidence="6">2C</strain>
    </source>
</reference>
<dbReference type="EMBL" id="LEKV01001376">
    <property type="protein sequence ID" value="KVI08048.1"/>
    <property type="molecule type" value="Genomic_DNA"/>
</dbReference>
<name>A0A103YFB0_CYNCS</name>
<dbReference type="Gramene" id="KVI08048">
    <property type="protein sequence ID" value="KVI08048"/>
    <property type="gene ID" value="Ccrd_013585"/>
</dbReference>
<evidence type="ECO:0000256" key="2">
    <source>
        <dbReference type="ARBA" id="ARBA00023242"/>
    </source>
</evidence>
<dbReference type="GO" id="GO:0005634">
    <property type="term" value="C:nucleus"/>
    <property type="evidence" value="ECO:0007669"/>
    <property type="project" value="UniProtKB-SubCell"/>
</dbReference>
<feature type="region of interest" description="Disordered" evidence="3">
    <location>
        <begin position="398"/>
        <end position="429"/>
    </location>
</feature>
<organism evidence="6 7">
    <name type="scientific">Cynara cardunculus var. scolymus</name>
    <name type="common">Globe artichoke</name>
    <name type="synonym">Cynara scolymus</name>
    <dbReference type="NCBI Taxonomy" id="59895"/>
    <lineage>
        <taxon>Eukaryota</taxon>
        <taxon>Viridiplantae</taxon>
        <taxon>Streptophyta</taxon>
        <taxon>Embryophyta</taxon>
        <taxon>Tracheophyta</taxon>
        <taxon>Spermatophyta</taxon>
        <taxon>Magnoliopsida</taxon>
        <taxon>eudicotyledons</taxon>
        <taxon>Gunneridae</taxon>
        <taxon>Pentapetalae</taxon>
        <taxon>asterids</taxon>
        <taxon>campanulids</taxon>
        <taxon>Asterales</taxon>
        <taxon>Asteraceae</taxon>
        <taxon>Carduoideae</taxon>
        <taxon>Cardueae</taxon>
        <taxon>Carduinae</taxon>
        <taxon>Cynara</taxon>
    </lineage>
</organism>
<keyword evidence="4" id="KW-1133">Transmembrane helix</keyword>
<evidence type="ECO:0000256" key="3">
    <source>
        <dbReference type="SAM" id="MobiDB-lite"/>
    </source>
</evidence>
<accession>A0A103YFB0</accession>
<comment type="subcellular location">
    <subcellularLocation>
        <location evidence="1">Nucleus</location>
    </subcellularLocation>
</comment>
<feature type="transmembrane region" description="Helical" evidence="4">
    <location>
        <begin position="257"/>
        <end position="278"/>
    </location>
</feature>
<sequence length="448" mass="51346">MKTGRPNLAVQWSESESLDNNNSQICLRGTADNGLQKLYRPVKAWKCDISKAKPEISALSRDNNWIKLLKPRKCFEDLIRTILIIVYCLHFFKRKPEASGKSDIRPLENDLVDHLSFISEAMKRNKTLRKFEFLASLLEKKPRKRKDLDENTEVTMKPNFIVDDMNDECGDEELTIKAVKEYEFDDEDDGFETVCAICDDGGDLTCYEGKCLRPFHATIEYAEDHDVIFAQTALINNTSALFAGNWGLLINLLLQRVFAVVLQLVAIFITQSVLQRWFMRKVMLHHRNFKKKLLLVSHLHVMPTNAINVKRESMRSQIAFWNEDNDEDVIASVWNGLLPKARALQYFLKHKIDAELDTPLSNLKFLDIGHSKKQAVESLISKKEVADSDYTSKKGVGKFSSSVRPVDSSKKRVKMSYASEPMKRQRVTDNSKKLLQKNLSMIAGRPNA</sequence>
<dbReference type="PANTHER" id="PTHR46235:SF3">
    <property type="entry name" value="PHD FINGER-CONTAINING PROTEIN DDB_G0268158"/>
    <property type="match status" value="1"/>
</dbReference>
<dbReference type="AlphaFoldDB" id="A0A103YFB0"/>
<dbReference type="STRING" id="59895.A0A103YFB0"/>
<dbReference type="PANTHER" id="PTHR46235">
    <property type="entry name" value="PHD FINGER-CONTAINING PROTEIN DDB_G0268158"/>
    <property type="match status" value="1"/>
</dbReference>
<dbReference type="Proteomes" id="UP000243975">
    <property type="component" value="Unassembled WGS sequence"/>
</dbReference>
<evidence type="ECO:0000313" key="6">
    <source>
        <dbReference type="EMBL" id="KVI08048.1"/>
    </source>
</evidence>
<protein>
    <submittedName>
        <fullName evidence="6">DNA (Cytosine-5)-methyltransferase 1, replication foci domain-containing protein</fullName>
    </submittedName>
</protein>
<dbReference type="Pfam" id="PF12047">
    <property type="entry name" value="DNMT1-RFD"/>
    <property type="match status" value="1"/>
</dbReference>
<evidence type="ECO:0000313" key="7">
    <source>
        <dbReference type="Proteomes" id="UP000243975"/>
    </source>
</evidence>
<keyword evidence="7" id="KW-1185">Reference proteome</keyword>
<gene>
    <name evidence="6" type="ORF">Ccrd_013585</name>
</gene>
<keyword evidence="4" id="KW-0812">Transmembrane</keyword>
<evidence type="ECO:0000256" key="4">
    <source>
        <dbReference type="SAM" id="Phobius"/>
    </source>
</evidence>
<keyword evidence="4" id="KW-0472">Membrane</keyword>
<comment type="caution">
    <text evidence="6">The sequence shown here is derived from an EMBL/GenBank/DDBJ whole genome shotgun (WGS) entry which is preliminary data.</text>
</comment>
<feature type="domain" description="RFTS" evidence="5">
    <location>
        <begin position="27"/>
        <end position="98"/>
    </location>
</feature>
<evidence type="ECO:0000256" key="1">
    <source>
        <dbReference type="ARBA" id="ARBA00004123"/>
    </source>
</evidence>
<evidence type="ECO:0000259" key="5">
    <source>
        <dbReference type="Pfam" id="PF12047"/>
    </source>
</evidence>